<organism evidence="2 3">
    <name type="scientific">Halobacillus andaensis</name>
    <dbReference type="NCBI Taxonomy" id="1176239"/>
    <lineage>
        <taxon>Bacteria</taxon>
        <taxon>Bacillati</taxon>
        <taxon>Bacillota</taxon>
        <taxon>Bacilli</taxon>
        <taxon>Bacillales</taxon>
        <taxon>Bacillaceae</taxon>
        <taxon>Halobacillus</taxon>
    </lineage>
</organism>
<evidence type="ECO:0000313" key="2">
    <source>
        <dbReference type="EMBL" id="GGF32020.1"/>
    </source>
</evidence>
<protein>
    <submittedName>
        <fullName evidence="2">Uncharacterized protein</fullName>
    </submittedName>
</protein>
<evidence type="ECO:0000256" key="1">
    <source>
        <dbReference type="SAM" id="Coils"/>
    </source>
</evidence>
<comment type="caution">
    <text evidence="2">The sequence shown here is derived from an EMBL/GenBank/DDBJ whole genome shotgun (WGS) entry which is preliminary data.</text>
</comment>
<reference evidence="2" key="2">
    <citation type="submission" date="2020-09" db="EMBL/GenBank/DDBJ databases">
        <authorList>
            <person name="Sun Q."/>
            <person name="Zhou Y."/>
        </authorList>
    </citation>
    <scope>NUCLEOTIDE SEQUENCE</scope>
    <source>
        <strain evidence="2">CGMCC 1.12153</strain>
    </source>
</reference>
<keyword evidence="1" id="KW-0175">Coiled coil</keyword>
<keyword evidence="3" id="KW-1185">Reference proteome</keyword>
<reference evidence="2" key="1">
    <citation type="journal article" date="2014" name="Int. J. Syst. Evol. Microbiol.">
        <title>Complete genome sequence of Corynebacterium casei LMG S-19264T (=DSM 44701T), isolated from a smear-ripened cheese.</title>
        <authorList>
            <consortium name="US DOE Joint Genome Institute (JGI-PGF)"/>
            <person name="Walter F."/>
            <person name="Albersmeier A."/>
            <person name="Kalinowski J."/>
            <person name="Ruckert C."/>
        </authorList>
    </citation>
    <scope>NUCLEOTIDE SEQUENCE</scope>
    <source>
        <strain evidence="2">CGMCC 1.12153</strain>
    </source>
</reference>
<evidence type="ECO:0000313" key="3">
    <source>
        <dbReference type="Proteomes" id="UP000660110"/>
    </source>
</evidence>
<gene>
    <name evidence="2" type="ORF">GCM10010954_34000</name>
</gene>
<proteinExistence type="predicted"/>
<feature type="coiled-coil region" evidence="1">
    <location>
        <begin position="3"/>
        <end position="30"/>
    </location>
</feature>
<dbReference type="Proteomes" id="UP000660110">
    <property type="component" value="Unassembled WGS sequence"/>
</dbReference>
<dbReference type="AlphaFoldDB" id="A0A917EXT1"/>
<sequence length="81" mass="9404">MSAYETYQRIYELEAQVKELEEKLKNNTTSTDVEGDNFLLFLIVILVLMNVEISDVNEIISNSNFLTDGMELLEILKNLRM</sequence>
<name>A0A917EXT1_HALAA</name>
<dbReference type="EMBL" id="BMEL01000004">
    <property type="protein sequence ID" value="GGF32020.1"/>
    <property type="molecule type" value="Genomic_DNA"/>
</dbReference>
<dbReference type="RefSeq" id="WP_188378701.1">
    <property type="nucleotide sequence ID" value="NZ_BMEL01000004.1"/>
</dbReference>
<accession>A0A917EXT1</accession>